<evidence type="ECO:0000313" key="1">
    <source>
        <dbReference type="EMBL" id="CAE8729555.1"/>
    </source>
</evidence>
<dbReference type="AlphaFoldDB" id="A0A813LMZ8"/>
<gene>
    <name evidence="1" type="ORF">PGLA2088_LOCUS45449</name>
</gene>
<organism evidence="1 2">
    <name type="scientific">Polarella glacialis</name>
    <name type="common">Dinoflagellate</name>
    <dbReference type="NCBI Taxonomy" id="89957"/>
    <lineage>
        <taxon>Eukaryota</taxon>
        <taxon>Sar</taxon>
        <taxon>Alveolata</taxon>
        <taxon>Dinophyceae</taxon>
        <taxon>Suessiales</taxon>
        <taxon>Suessiaceae</taxon>
        <taxon>Polarella</taxon>
    </lineage>
</organism>
<dbReference type="EMBL" id="CAJNNW010035714">
    <property type="protein sequence ID" value="CAE8729555.1"/>
    <property type="molecule type" value="Genomic_DNA"/>
</dbReference>
<dbReference type="Proteomes" id="UP000626109">
    <property type="component" value="Unassembled WGS sequence"/>
</dbReference>
<reference evidence="1" key="1">
    <citation type="submission" date="2021-02" db="EMBL/GenBank/DDBJ databases">
        <authorList>
            <person name="Dougan E. K."/>
            <person name="Rhodes N."/>
            <person name="Thang M."/>
            <person name="Chan C."/>
        </authorList>
    </citation>
    <scope>NUCLEOTIDE SEQUENCE</scope>
</reference>
<evidence type="ECO:0000313" key="2">
    <source>
        <dbReference type="Proteomes" id="UP000626109"/>
    </source>
</evidence>
<accession>A0A813LMZ8</accession>
<comment type="caution">
    <text evidence="1">The sequence shown here is derived from an EMBL/GenBank/DDBJ whole genome shotgun (WGS) entry which is preliminary data.</text>
</comment>
<proteinExistence type="predicted"/>
<name>A0A813LMZ8_POLGL</name>
<protein>
    <submittedName>
        <fullName evidence="1">Uncharacterized protein</fullName>
    </submittedName>
</protein>
<sequence>MVISQKTNIARGGQEMARAALLALGTAAAKGPFDHYVFLSGTDLLLRTPRSLYSALWVHHGLTLLPIGGVEWLDDFRLPQASTFHKENRSGRMPRRLAFECGGNAFGLPELAHEVGLPVGLLHSNGAQWAALSPAFALEVLRAARHPGAEVPRRKDSAQEARQSAKLTWLFDYADAMQQPDERLLQTLLLNSKEQFWHVGFNLHHVNGFGAAAVRSPNSDFDILSPEPFSVNDWESELSVSSLMEQRPQPQSSHPFGAATMALSHFGRKFDDSKAGSILGARLLKQAASLSVPRWIQGDPQQYLGLLPLLCSRVLPHASQQSSSTTMLGLGRCQLEDLQVRMTPDDTIYGTGVLRFSIVGEPCHASLKTKQAVRSCQVRGQACLEELVAVARPPLPMLSDDVAAAQLHPGIFRPSSLPPRLLAVRVGVGWDLLKHRFQGPVSVFPATAAKNLTLVLYFAPSAWHKEVQVKWQMQTGFGRPGDCGWHSNTTTRAMVSVTVPAYAPLVATNFPRASMAPGVWSVSVRLSAGSRRAERLHASLVGCVHGPRPLRRPRRRGFGRFGRCGQATWLRRSFVAWRLEQSGAECILAVQDHKELQHAVSRYYTQVPCPSFKG</sequence>